<proteinExistence type="predicted"/>
<gene>
    <name evidence="1" type="ORF">FNL38_101183</name>
</gene>
<dbReference type="AlphaFoldDB" id="A0A652YW96"/>
<dbReference type="EMBL" id="VNIQ01000001">
    <property type="protein sequence ID" value="TYQ07818.1"/>
    <property type="molecule type" value="Genomic_DNA"/>
</dbReference>
<accession>A0A652YW96</accession>
<name>A0A652YW96_NOCGL</name>
<organism evidence="1">
    <name type="scientific">Nocardia globerula</name>
    <dbReference type="NCBI Taxonomy" id="1818"/>
    <lineage>
        <taxon>Bacteria</taxon>
        <taxon>Bacillati</taxon>
        <taxon>Actinomycetota</taxon>
        <taxon>Actinomycetes</taxon>
        <taxon>Mycobacteriales</taxon>
        <taxon>Nocardiaceae</taxon>
        <taxon>Nocardia</taxon>
    </lineage>
</organism>
<dbReference type="InterPro" id="IPR007403">
    <property type="entry name" value="DUF456"/>
</dbReference>
<protein>
    <recommendedName>
        <fullName evidence="2">DUF456 domain-containing protein</fullName>
    </recommendedName>
</protein>
<comment type="caution">
    <text evidence="1">The sequence shown here is derived from an EMBL/GenBank/DDBJ whole genome shotgun (WGS) entry which is preliminary data.</text>
</comment>
<sequence length="160" mass="16478">MSPAAEFVVGLAILIGLIGVVVPIIPGTLLILAAILVWALMTGGATAWTVFALAALALVITGVVKYTWPGQRMRAGGVPNRSVMVGGLVGIIGFFVVPVVGLFLGFIVGTYVAELVRLRNVNIAWASTLHAVKAVGLSMVVELFGALIAAGLWLGAVVFV</sequence>
<evidence type="ECO:0008006" key="2">
    <source>
        <dbReference type="Google" id="ProtNLM"/>
    </source>
</evidence>
<reference evidence="1" key="1">
    <citation type="submission" date="2019-07" db="EMBL/GenBank/DDBJ databases">
        <title>Genomic Encyclopedia of Type Strains, Phase IV (KMG-IV): sequencing the most valuable type-strain genomes for metagenomic binning, comparative biology and taxonomic classification.</title>
        <authorList>
            <person name="Goeker M."/>
        </authorList>
    </citation>
    <scope>NUCLEOTIDE SEQUENCE</scope>
    <source>
        <strain evidence="1">DSM 44596</strain>
    </source>
</reference>
<evidence type="ECO:0000313" key="1">
    <source>
        <dbReference type="EMBL" id="TYQ07818.1"/>
    </source>
</evidence>
<dbReference type="Pfam" id="PF04306">
    <property type="entry name" value="DUF456"/>
    <property type="match status" value="1"/>
</dbReference>